<name>A0A0R2KB78_9LACO</name>
<evidence type="ECO:0000313" key="1">
    <source>
        <dbReference type="EMBL" id="KRN84597.1"/>
    </source>
</evidence>
<comment type="caution">
    <text evidence="1">The sequence shown here is derived from an EMBL/GenBank/DDBJ whole genome shotgun (WGS) entry which is preliminary data.</text>
</comment>
<organism evidence="1 2">
    <name type="scientific">Ligilactobacillus acidipiscis</name>
    <dbReference type="NCBI Taxonomy" id="89059"/>
    <lineage>
        <taxon>Bacteria</taxon>
        <taxon>Bacillati</taxon>
        <taxon>Bacillota</taxon>
        <taxon>Bacilli</taxon>
        <taxon>Lactobacillales</taxon>
        <taxon>Lactobacillaceae</taxon>
        <taxon>Ligilactobacillus</taxon>
    </lineage>
</organism>
<protein>
    <submittedName>
        <fullName evidence="1">Uncharacterized protein</fullName>
    </submittedName>
</protein>
<accession>A0A0R2KB78</accession>
<gene>
    <name evidence="1" type="ORF">IV43_GL001053</name>
</gene>
<proteinExistence type="predicted"/>
<dbReference type="AlphaFoldDB" id="A0A0R2KB78"/>
<evidence type="ECO:0000313" key="2">
    <source>
        <dbReference type="Proteomes" id="UP000051491"/>
    </source>
</evidence>
<dbReference type="EMBL" id="JQBK01000026">
    <property type="protein sequence ID" value="KRN84597.1"/>
    <property type="molecule type" value="Genomic_DNA"/>
</dbReference>
<sequence length="65" mass="7471">MIAILFPSFYVVFNLLSDTAVKNYCFPQKIAEMLQVNTSYSSIFPEKFGTNITKNWTCLCDTSQF</sequence>
<dbReference type="Proteomes" id="UP000051491">
    <property type="component" value="Unassembled WGS sequence"/>
</dbReference>
<reference evidence="1 2" key="1">
    <citation type="journal article" date="2015" name="Genome Announc.">
        <title>Expanding the biotechnology potential of lactobacilli through comparative genomics of 213 strains and associated genera.</title>
        <authorList>
            <person name="Sun Z."/>
            <person name="Harris H.M."/>
            <person name="McCann A."/>
            <person name="Guo C."/>
            <person name="Argimon S."/>
            <person name="Zhang W."/>
            <person name="Yang X."/>
            <person name="Jeffery I.B."/>
            <person name="Cooney J.C."/>
            <person name="Kagawa T.F."/>
            <person name="Liu W."/>
            <person name="Song Y."/>
            <person name="Salvetti E."/>
            <person name="Wrobel A."/>
            <person name="Rasinkangas P."/>
            <person name="Parkhill J."/>
            <person name="Rea M.C."/>
            <person name="O'Sullivan O."/>
            <person name="Ritari J."/>
            <person name="Douillard F.P."/>
            <person name="Paul Ross R."/>
            <person name="Yang R."/>
            <person name="Briner A.E."/>
            <person name="Felis G.E."/>
            <person name="de Vos W.M."/>
            <person name="Barrangou R."/>
            <person name="Klaenhammer T.R."/>
            <person name="Caufield P.W."/>
            <person name="Cui Y."/>
            <person name="Zhang H."/>
            <person name="O'Toole P.W."/>
        </authorList>
    </citation>
    <scope>NUCLEOTIDE SEQUENCE [LARGE SCALE GENOMIC DNA]</scope>
    <source>
        <strain evidence="1 2">DSM 15353</strain>
    </source>
</reference>
<dbReference type="PATRIC" id="fig|89059.3.peg.1122"/>